<protein>
    <submittedName>
        <fullName evidence="3">DUF5689 domain-containing protein</fullName>
    </submittedName>
</protein>
<keyword evidence="1" id="KW-0732">Signal</keyword>
<dbReference type="InterPro" id="IPR043744">
    <property type="entry name" value="DUF5689"/>
</dbReference>
<dbReference type="Gene3D" id="2.60.120.200">
    <property type="match status" value="1"/>
</dbReference>
<dbReference type="Proteomes" id="UP001596978">
    <property type="component" value="Unassembled WGS sequence"/>
</dbReference>
<dbReference type="RefSeq" id="WP_386409355.1">
    <property type="nucleotide sequence ID" value="NZ_JBHTJH010000017.1"/>
</dbReference>
<dbReference type="Pfam" id="PF18942">
    <property type="entry name" value="DUF5689"/>
    <property type="match status" value="2"/>
</dbReference>
<reference evidence="4" key="1">
    <citation type="journal article" date="2019" name="Int. J. Syst. Evol. Microbiol.">
        <title>The Global Catalogue of Microorganisms (GCM) 10K type strain sequencing project: providing services to taxonomists for standard genome sequencing and annotation.</title>
        <authorList>
            <consortium name="The Broad Institute Genomics Platform"/>
            <consortium name="The Broad Institute Genome Sequencing Center for Infectious Disease"/>
            <person name="Wu L."/>
            <person name="Ma J."/>
        </authorList>
    </citation>
    <scope>NUCLEOTIDE SEQUENCE [LARGE SCALE GENOMIC DNA]</scope>
    <source>
        <strain evidence="4">CCUG 62952</strain>
    </source>
</reference>
<evidence type="ECO:0000256" key="1">
    <source>
        <dbReference type="SAM" id="SignalP"/>
    </source>
</evidence>
<proteinExistence type="predicted"/>
<comment type="caution">
    <text evidence="3">The sequence shown here is derived from an EMBL/GenBank/DDBJ whole genome shotgun (WGS) entry which is preliminary data.</text>
</comment>
<evidence type="ECO:0000313" key="3">
    <source>
        <dbReference type="EMBL" id="MFD0863371.1"/>
    </source>
</evidence>
<feature type="domain" description="DUF5689" evidence="2">
    <location>
        <begin position="290"/>
        <end position="463"/>
    </location>
</feature>
<dbReference type="NCBIfam" id="NF038128">
    <property type="entry name" value="choice_anch_J"/>
    <property type="match status" value="1"/>
</dbReference>
<dbReference type="PROSITE" id="PS51257">
    <property type="entry name" value="PROKAR_LIPOPROTEIN"/>
    <property type="match status" value="1"/>
</dbReference>
<keyword evidence="4" id="KW-1185">Reference proteome</keyword>
<evidence type="ECO:0000313" key="4">
    <source>
        <dbReference type="Proteomes" id="UP001596978"/>
    </source>
</evidence>
<feature type="domain" description="DUF5689" evidence="2">
    <location>
        <begin position="43"/>
        <end position="265"/>
    </location>
</feature>
<evidence type="ECO:0000259" key="2">
    <source>
        <dbReference type="Pfam" id="PF18942"/>
    </source>
</evidence>
<feature type="signal peptide" evidence="1">
    <location>
        <begin position="1"/>
        <end position="21"/>
    </location>
</feature>
<gene>
    <name evidence="3" type="ORF">ACFQ1M_14245</name>
</gene>
<feature type="chain" id="PRO_5047304979" evidence="1">
    <location>
        <begin position="22"/>
        <end position="650"/>
    </location>
</feature>
<name>A0ABW3D305_9FLAO</name>
<organism evidence="3 4">
    <name type="scientific">Sungkyunkwania multivorans</name>
    <dbReference type="NCBI Taxonomy" id="1173618"/>
    <lineage>
        <taxon>Bacteria</taxon>
        <taxon>Pseudomonadati</taxon>
        <taxon>Bacteroidota</taxon>
        <taxon>Flavobacteriia</taxon>
        <taxon>Flavobacteriales</taxon>
        <taxon>Flavobacteriaceae</taxon>
        <taxon>Sungkyunkwania</taxon>
    </lineage>
</organism>
<accession>A0ABW3D305</accession>
<dbReference type="EMBL" id="JBHTJH010000017">
    <property type="protein sequence ID" value="MFD0863371.1"/>
    <property type="molecule type" value="Genomic_DNA"/>
</dbReference>
<sequence>MKTKNIFKNLFLATAAIALLAGCVEDDDFGIPNLTCDDPGLTATKTVQEIFDASTGSAMQYTADDIIEGYVVSSDEGGNFFKSISIQAIDGSVGFSVPIDVTDLYTEYEPGRKVYVRLQDRYTAVDFDALEIGDLFGGNQVGRLPETIYRDVVLRSCDFVAEENFVNTINIQDISDQYLNQLIQFENVQFVDDAIGSTYYDAANDLGGATNHLLSDEFGFQVIFRTSSFADFASQPVAEGSGTVRGVLTKFGDDYQLLARTVNDVMLDAPRQSLDRIGLGALRLFEEDDIINDSRFVEGIVILSPNNENNVNSRNAVVQDETGGIVFRFSSDHSLVEGDLVRLPVDGLNTDSFNGLKQLEGMAPSDAQVLSQGNALPEAKILTIAEVQTGDFESQLVQIENVQFVQAEVDAGDDLNGTQNITDCTSTISIFTRSGATFSGDAIATGNGTIIAVASTSNGAQLNLQSGAADDAMSGARCAEPVPFFEESFDTSIPATWTTIATTGTRLWTWSGAGGTPHANMSAFAGGSNPPLDVVTWLISPSIDFDAQNNEFLRIEVADAFENGNPLSVRISTDYTGSGDPTAATWTTIGVDEVAALINNGGFFDNSYEQSGAIDLSTVTGNAYLAFVYDSNGGTISTTTDIGKVSVFAN</sequence>